<dbReference type="GO" id="GO:0000077">
    <property type="term" value="P:DNA damage checkpoint signaling"/>
    <property type="evidence" value="ECO:0007669"/>
    <property type="project" value="InterPro"/>
</dbReference>
<dbReference type="GO" id="GO:0030896">
    <property type="term" value="C:checkpoint clamp complex"/>
    <property type="evidence" value="ECO:0007669"/>
    <property type="project" value="TreeGrafter"/>
</dbReference>
<sequence length="346" mass="37792">MVDKDIPVFTAVSSSARQLFILLRCLNFATKAQVQISAEGLRISAEESSSMEAFAFLEKELFESFQFNPPASPDDAESLSSNHSADIPIFEISLPALLETLQIFGIANPQQPRDSNNNSISSTSRNATNAFDSRVLGMTGICRLTYAGTGSPFSIIMSEANVTTTCDLTSYEPSTIEDIPFARDKLAQKIIMSGSWLYDAMRELESTSPEQLSITASPDPPTFTLSASGTLGSAIVEFSNNKELLETFQVGRKVRNTYRFALLKKAARTMQAAVKVSIRVDDQGVLSMQFMIEVEKGVSFVDFRFVPLIGEEAGGNGDVNADEETDGYHDDDDDEGDDENSEMLEG</sequence>
<dbReference type="AlphaFoldDB" id="A0A9P4SB64"/>
<feature type="compositionally biased region" description="Acidic residues" evidence="6">
    <location>
        <begin position="320"/>
        <end position="346"/>
    </location>
</feature>
<proteinExistence type="inferred from homology"/>
<protein>
    <submittedName>
        <fullName evidence="7">Rad1-domain-containing protein</fullName>
    </submittedName>
</protein>
<dbReference type="SUPFAM" id="SSF55979">
    <property type="entry name" value="DNA clamp"/>
    <property type="match status" value="1"/>
</dbReference>
<evidence type="ECO:0000256" key="2">
    <source>
        <dbReference type="ARBA" id="ARBA00010991"/>
    </source>
</evidence>
<feature type="region of interest" description="Disordered" evidence="6">
    <location>
        <begin position="312"/>
        <end position="346"/>
    </location>
</feature>
<dbReference type="EMBL" id="MU006095">
    <property type="protein sequence ID" value="KAF2839461.1"/>
    <property type="molecule type" value="Genomic_DNA"/>
</dbReference>
<dbReference type="Gene3D" id="3.70.10.10">
    <property type="match status" value="1"/>
</dbReference>
<reference evidence="7" key="1">
    <citation type="journal article" date="2020" name="Stud. Mycol.">
        <title>101 Dothideomycetes genomes: a test case for predicting lifestyles and emergence of pathogens.</title>
        <authorList>
            <person name="Haridas S."/>
            <person name="Albert R."/>
            <person name="Binder M."/>
            <person name="Bloem J."/>
            <person name="Labutti K."/>
            <person name="Salamov A."/>
            <person name="Andreopoulos B."/>
            <person name="Baker S."/>
            <person name="Barry K."/>
            <person name="Bills G."/>
            <person name="Bluhm B."/>
            <person name="Cannon C."/>
            <person name="Castanera R."/>
            <person name="Culley D."/>
            <person name="Daum C."/>
            <person name="Ezra D."/>
            <person name="Gonzalez J."/>
            <person name="Henrissat B."/>
            <person name="Kuo A."/>
            <person name="Liang C."/>
            <person name="Lipzen A."/>
            <person name="Lutzoni F."/>
            <person name="Magnuson J."/>
            <person name="Mondo S."/>
            <person name="Nolan M."/>
            <person name="Ohm R."/>
            <person name="Pangilinan J."/>
            <person name="Park H.-J."/>
            <person name="Ramirez L."/>
            <person name="Alfaro M."/>
            <person name="Sun H."/>
            <person name="Tritt A."/>
            <person name="Yoshinaga Y."/>
            <person name="Zwiers L.-H."/>
            <person name="Turgeon B."/>
            <person name="Goodwin S."/>
            <person name="Spatafora J."/>
            <person name="Crous P."/>
            <person name="Grigoriev I."/>
        </authorList>
    </citation>
    <scope>NUCLEOTIDE SEQUENCE</scope>
    <source>
        <strain evidence="7">CBS 101060</strain>
    </source>
</reference>
<comment type="subcellular location">
    <subcellularLocation>
        <location evidence="1">Nucleus</location>
    </subcellularLocation>
</comment>
<dbReference type="FunFam" id="3.70.10.10:FF:000014">
    <property type="entry name" value="DNA repair protein Rad1, putative"/>
    <property type="match status" value="1"/>
</dbReference>
<dbReference type="PRINTS" id="PR01245">
    <property type="entry name" value="RAD1REC1"/>
</dbReference>
<gene>
    <name evidence="7" type="ORF">M501DRAFT_933545</name>
</gene>
<evidence type="ECO:0000313" key="7">
    <source>
        <dbReference type="EMBL" id="KAF2839461.1"/>
    </source>
</evidence>
<comment type="caution">
    <text evidence="7">The sequence shown here is derived from an EMBL/GenBank/DDBJ whole genome shotgun (WGS) entry which is preliminary data.</text>
</comment>
<evidence type="ECO:0000256" key="4">
    <source>
        <dbReference type="ARBA" id="ARBA00023204"/>
    </source>
</evidence>
<organism evidence="7 8">
    <name type="scientific">Patellaria atrata CBS 101060</name>
    <dbReference type="NCBI Taxonomy" id="1346257"/>
    <lineage>
        <taxon>Eukaryota</taxon>
        <taxon>Fungi</taxon>
        <taxon>Dikarya</taxon>
        <taxon>Ascomycota</taxon>
        <taxon>Pezizomycotina</taxon>
        <taxon>Dothideomycetes</taxon>
        <taxon>Dothideomycetes incertae sedis</taxon>
        <taxon>Patellariales</taxon>
        <taxon>Patellariaceae</taxon>
        <taxon>Patellaria</taxon>
    </lineage>
</organism>
<keyword evidence="5" id="KW-0539">Nucleus</keyword>
<dbReference type="OrthoDB" id="337581at2759"/>
<keyword evidence="3" id="KW-0227">DNA damage</keyword>
<evidence type="ECO:0000256" key="5">
    <source>
        <dbReference type="ARBA" id="ARBA00023242"/>
    </source>
</evidence>
<dbReference type="CDD" id="cd00577">
    <property type="entry name" value="PCNA"/>
    <property type="match status" value="1"/>
</dbReference>
<comment type="similarity">
    <text evidence="2">Belongs to the rad1 family.</text>
</comment>
<evidence type="ECO:0000313" key="8">
    <source>
        <dbReference type="Proteomes" id="UP000799429"/>
    </source>
</evidence>
<dbReference type="PANTHER" id="PTHR10870">
    <property type="entry name" value="CELL CYCLE CHECKPOINT PROTEIN RAD1"/>
    <property type="match status" value="1"/>
</dbReference>
<dbReference type="GO" id="GO:0006281">
    <property type="term" value="P:DNA repair"/>
    <property type="evidence" value="ECO:0007669"/>
    <property type="project" value="UniProtKB-KW"/>
</dbReference>
<accession>A0A9P4SB64</accession>
<dbReference type="Proteomes" id="UP000799429">
    <property type="component" value="Unassembled WGS sequence"/>
</dbReference>
<evidence type="ECO:0000256" key="1">
    <source>
        <dbReference type="ARBA" id="ARBA00004123"/>
    </source>
</evidence>
<keyword evidence="8" id="KW-1185">Reference proteome</keyword>
<dbReference type="InterPro" id="IPR003021">
    <property type="entry name" value="Rad1_Rec1_Rad17"/>
</dbReference>
<dbReference type="Pfam" id="PF02144">
    <property type="entry name" value="Rad1"/>
    <property type="match status" value="1"/>
</dbReference>
<dbReference type="InterPro" id="IPR046938">
    <property type="entry name" value="DNA_clamp_sf"/>
</dbReference>
<evidence type="ECO:0000256" key="6">
    <source>
        <dbReference type="SAM" id="MobiDB-lite"/>
    </source>
</evidence>
<name>A0A9P4SB64_9PEZI</name>
<evidence type="ECO:0000256" key="3">
    <source>
        <dbReference type="ARBA" id="ARBA00022763"/>
    </source>
</evidence>
<dbReference type="PANTHER" id="PTHR10870:SF0">
    <property type="entry name" value="CELL CYCLE CHECKPOINT PROTEIN RAD1"/>
    <property type="match status" value="1"/>
</dbReference>
<keyword evidence="4" id="KW-0234">DNA repair</keyword>